<dbReference type="Proteomes" id="UP000190776">
    <property type="component" value="Unassembled WGS sequence"/>
</dbReference>
<dbReference type="Proteomes" id="UP000034182">
    <property type="component" value="Unassembled WGS sequence"/>
</dbReference>
<dbReference type="NCBIfam" id="TIGR03401">
    <property type="entry name" value="cyanamide_fam"/>
    <property type="match status" value="1"/>
</dbReference>
<gene>
    <name evidence="3" type="ORF">BK809_0004689</name>
    <name evidence="1" type="ORF">SLS55_002408</name>
    <name evidence="2" type="ORF">UCDDS831_g03334</name>
</gene>
<dbReference type="SUPFAM" id="SSF109604">
    <property type="entry name" value="HD-domain/PDEase-like"/>
    <property type="match status" value="1"/>
</dbReference>
<dbReference type="PANTHER" id="PTHR35569:SF1">
    <property type="entry name" value="CYANAMIDE HYDRATASE DDI2-RELATED"/>
    <property type="match status" value="1"/>
</dbReference>
<reference evidence="2 4" key="2">
    <citation type="submission" date="2015-05" db="EMBL/GenBank/DDBJ databases">
        <title>Distinctive expansion of gene families associated with plant cell wall degradation and secondary metabolism in the genomes of grapevine trunk pathogens.</title>
        <authorList>
            <person name="Lawrence D.P."/>
            <person name="Travadon R."/>
            <person name="Rolshausen P.E."/>
            <person name="Baumgartner K."/>
        </authorList>
    </citation>
    <scope>NUCLEOTIDE SEQUENCE [LARGE SCALE GENOMIC DNA]</scope>
    <source>
        <strain evidence="2">DS831</strain>
    </source>
</reference>
<dbReference type="Gene3D" id="1.10.3210.10">
    <property type="entry name" value="Hypothetical protein af1432"/>
    <property type="match status" value="1"/>
</dbReference>
<reference evidence="2 4" key="1">
    <citation type="submission" date="2015-03" db="EMBL/GenBank/DDBJ databases">
        <authorList>
            <person name="Morales-Cruz A."/>
            <person name="Amrine K.C."/>
            <person name="Cantu D."/>
        </authorList>
    </citation>
    <scope>NUCLEOTIDE SEQUENCE [LARGE SCALE GENOMIC DNA]</scope>
    <source>
        <strain evidence="2">DS831</strain>
    </source>
</reference>
<dbReference type="AlphaFoldDB" id="A0A0G2H2A3"/>
<evidence type="ECO:0000313" key="5">
    <source>
        <dbReference type="Proteomes" id="UP000190776"/>
    </source>
</evidence>
<sequence>MSATDKLYGWRAVPRNPSVALQGKSKLVDPVPFSPADIDFPDTELVRQSLARVQKELPTETLNHSFRVYYYGMSIIRTQFPHWLSDGWIDAETWLLVSLFHDIGTTQENLRATNMSFDLWGGIEALQTLLRFGANKSQAESVAEAIIRHQDPGETGTLSCVGLLVQISTLFDNAGHHKELVHPDTIRNVVEKYPRSGWSGCFAKTIRQEIALKPWAHSTAIDRFAEMVEDNALMKEYE</sequence>
<keyword evidence="6" id="KW-1185">Reference proteome</keyword>
<dbReference type="EMBL" id="JAJVCZ030000002">
    <property type="protein sequence ID" value="KAL0263428.1"/>
    <property type="molecule type" value="Genomic_DNA"/>
</dbReference>
<dbReference type="InterPro" id="IPR017771">
    <property type="entry name" value="Cyanamide_hydratase_HD"/>
</dbReference>
<evidence type="ECO:0000313" key="4">
    <source>
        <dbReference type="Proteomes" id="UP000034182"/>
    </source>
</evidence>
<evidence type="ECO:0000313" key="2">
    <source>
        <dbReference type="EMBL" id="KKY22900.1"/>
    </source>
</evidence>
<dbReference type="EMBL" id="LAQI01000071">
    <property type="protein sequence ID" value="KKY22900.1"/>
    <property type="molecule type" value="Genomic_DNA"/>
</dbReference>
<evidence type="ECO:0000313" key="6">
    <source>
        <dbReference type="Proteomes" id="UP001430584"/>
    </source>
</evidence>
<comment type="caution">
    <text evidence="2">The sequence shown here is derived from an EMBL/GenBank/DDBJ whole genome shotgun (WGS) entry which is preliminary data.</text>
</comment>
<evidence type="ECO:0000313" key="3">
    <source>
        <dbReference type="EMBL" id="OMP83308.1"/>
    </source>
</evidence>
<dbReference type="EMBL" id="MSZU01000111">
    <property type="protein sequence ID" value="OMP83308.1"/>
    <property type="molecule type" value="Genomic_DNA"/>
</dbReference>
<dbReference type="PANTHER" id="PTHR35569">
    <property type="entry name" value="CYANAMIDE HYDRATASE DDI2-RELATED"/>
    <property type="match status" value="1"/>
</dbReference>
<reference evidence="3 5" key="3">
    <citation type="submission" date="2017-01" db="EMBL/GenBank/DDBJ databases">
        <title>Draft genome sequence of Diplodia seriata F98.1, a fungal species involved in grapevine trunk diseases.</title>
        <authorList>
            <person name="Robert-Siegwald G."/>
            <person name="Vallet J."/>
            <person name="Abou-Mansour E."/>
            <person name="Xu J."/>
            <person name="Rey P."/>
            <person name="Bertsch C."/>
            <person name="Rego C."/>
            <person name="Larignon P."/>
            <person name="Fontaine F."/>
            <person name="Lebrun M.-H."/>
        </authorList>
    </citation>
    <scope>NUCLEOTIDE SEQUENCE [LARGE SCALE GENOMIC DNA]</scope>
    <source>
        <strain evidence="3 5">F98.1</strain>
    </source>
</reference>
<reference evidence="1 6" key="4">
    <citation type="submission" date="2024-02" db="EMBL/GenBank/DDBJ databases">
        <title>De novo assembly and annotation of 12 fungi associated with fruit tree decline syndrome in Ontario, Canada.</title>
        <authorList>
            <person name="Sulman M."/>
            <person name="Ellouze W."/>
            <person name="Ilyukhin E."/>
        </authorList>
    </citation>
    <scope>NUCLEOTIDE SEQUENCE [LARGE SCALE GENOMIC DNA]</scope>
    <source>
        <strain evidence="1 6">FDS-637</strain>
    </source>
</reference>
<evidence type="ECO:0000313" key="1">
    <source>
        <dbReference type="EMBL" id="KAL0263428.1"/>
    </source>
</evidence>
<organism evidence="2 4">
    <name type="scientific">Diplodia seriata</name>
    <dbReference type="NCBI Taxonomy" id="420778"/>
    <lineage>
        <taxon>Eukaryota</taxon>
        <taxon>Fungi</taxon>
        <taxon>Dikarya</taxon>
        <taxon>Ascomycota</taxon>
        <taxon>Pezizomycotina</taxon>
        <taxon>Dothideomycetes</taxon>
        <taxon>Dothideomycetes incertae sedis</taxon>
        <taxon>Botryosphaeriales</taxon>
        <taxon>Botryosphaeriaceae</taxon>
        <taxon>Diplodia</taxon>
    </lineage>
</organism>
<dbReference type="Proteomes" id="UP001430584">
    <property type="component" value="Unassembled WGS sequence"/>
</dbReference>
<protein>
    <submittedName>
        <fullName evidence="2 3">Cyanamide hydratase</fullName>
    </submittedName>
</protein>
<name>A0A0G2H2A3_9PEZI</name>
<accession>A0A0G2H2A3</accession>
<proteinExistence type="predicted"/>
<dbReference type="OrthoDB" id="409121at2759"/>